<gene>
    <name evidence="2" type="primary">LOC109002505</name>
</gene>
<dbReference type="AlphaFoldDB" id="A0A2I4FW21"/>
<sequence>MVFRPFFRRFVLVFFDNILMYSSYMEEHIGHLKQVLSTLASCCLYAKRSKCLFWVPEVEYLGHIVTSKGVKPDPKKVGAMLEWPVPKNAKSLMGFLGLTGYYHKFIKMYGLIAALITDLLKKNSFFWNDKAARAFLELKTAVTSPPIFKLPEFSQPFTLECDASGGGIGVVLM</sequence>
<evidence type="ECO:0000313" key="2">
    <source>
        <dbReference type="RefSeq" id="XP_018835836.1"/>
    </source>
</evidence>
<organism evidence="1 2">
    <name type="scientific">Juglans regia</name>
    <name type="common">English walnut</name>
    <dbReference type="NCBI Taxonomy" id="51240"/>
    <lineage>
        <taxon>Eukaryota</taxon>
        <taxon>Viridiplantae</taxon>
        <taxon>Streptophyta</taxon>
        <taxon>Embryophyta</taxon>
        <taxon>Tracheophyta</taxon>
        <taxon>Spermatophyta</taxon>
        <taxon>Magnoliopsida</taxon>
        <taxon>eudicotyledons</taxon>
        <taxon>Gunneridae</taxon>
        <taxon>Pentapetalae</taxon>
        <taxon>rosids</taxon>
        <taxon>fabids</taxon>
        <taxon>Fagales</taxon>
        <taxon>Juglandaceae</taxon>
        <taxon>Juglans</taxon>
    </lineage>
</organism>
<dbReference type="FunFam" id="3.30.70.270:FF:000020">
    <property type="entry name" value="Transposon Tf2-6 polyprotein-like Protein"/>
    <property type="match status" value="1"/>
</dbReference>
<dbReference type="InterPro" id="IPR000477">
    <property type="entry name" value="RT_dom"/>
</dbReference>
<accession>A0A2I4FW21</accession>
<dbReference type="SUPFAM" id="SSF56672">
    <property type="entry name" value="DNA/RNA polymerases"/>
    <property type="match status" value="1"/>
</dbReference>
<dbReference type="InterPro" id="IPR051320">
    <property type="entry name" value="Viral_Replic_Matur_Polypro"/>
</dbReference>
<dbReference type="KEGG" id="jre:109002505"/>
<dbReference type="Gramene" id="Jr03_08950_p1">
    <property type="protein sequence ID" value="cds.Jr03_08950_p1"/>
    <property type="gene ID" value="Jr03_08950"/>
</dbReference>
<dbReference type="Pfam" id="PF00078">
    <property type="entry name" value="RVT_1"/>
    <property type="match status" value="1"/>
</dbReference>
<reference evidence="2" key="1">
    <citation type="submission" date="2025-08" db="UniProtKB">
        <authorList>
            <consortium name="RefSeq"/>
        </authorList>
    </citation>
    <scope>IDENTIFICATION</scope>
    <source>
        <tissue evidence="2">Leaves</tissue>
    </source>
</reference>
<dbReference type="InterPro" id="IPR043502">
    <property type="entry name" value="DNA/RNA_pol_sf"/>
</dbReference>
<dbReference type="PANTHER" id="PTHR33064:SF37">
    <property type="entry name" value="RIBONUCLEASE H"/>
    <property type="match status" value="1"/>
</dbReference>
<protein>
    <submittedName>
        <fullName evidence="2">Uncharacterized mitochondrial protein AtMg00860-like</fullName>
    </submittedName>
</protein>
<dbReference type="InterPro" id="IPR041577">
    <property type="entry name" value="RT_RNaseH_2"/>
</dbReference>
<keyword evidence="1" id="KW-1185">Reference proteome</keyword>
<dbReference type="Gene3D" id="3.30.70.270">
    <property type="match status" value="2"/>
</dbReference>
<dbReference type="Proteomes" id="UP000235220">
    <property type="component" value="Chromosome 3"/>
</dbReference>
<dbReference type="InterPro" id="IPR043128">
    <property type="entry name" value="Rev_trsase/Diguanyl_cyclase"/>
</dbReference>
<dbReference type="STRING" id="51240.A0A2I4FW21"/>
<dbReference type="Pfam" id="PF17919">
    <property type="entry name" value="RT_RNaseH_2"/>
    <property type="match status" value="1"/>
</dbReference>
<proteinExistence type="predicted"/>
<name>A0A2I4FW21_JUGRE</name>
<dbReference type="GeneID" id="109002505"/>
<evidence type="ECO:0000313" key="1">
    <source>
        <dbReference type="Proteomes" id="UP000235220"/>
    </source>
</evidence>
<dbReference type="OrthoDB" id="415724at2759"/>
<dbReference type="PANTHER" id="PTHR33064">
    <property type="entry name" value="POL PROTEIN"/>
    <property type="match status" value="1"/>
</dbReference>
<dbReference type="RefSeq" id="XP_018835836.1">
    <property type="nucleotide sequence ID" value="XM_018980291.1"/>
</dbReference>